<dbReference type="PANTHER" id="PTHR19855">
    <property type="entry name" value="WD40 REPEAT PROTEIN 12, 37"/>
    <property type="match status" value="1"/>
</dbReference>
<dbReference type="AlphaFoldDB" id="A0AA36BSP5"/>
<dbReference type="InterPro" id="IPR001680">
    <property type="entry name" value="WD40_rpt"/>
</dbReference>
<evidence type="ECO:0000313" key="2">
    <source>
        <dbReference type="EMBL" id="CAI9739334.1"/>
    </source>
</evidence>
<evidence type="ECO:0000259" key="1">
    <source>
        <dbReference type="PROSITE" id="PS50181"/>
    </source>
</evidence>
<dbReference type="SUPFAM" id="SSF50978">
    <property type="entry name" value="WD40 repeat-like"/>
    <property type="match status" value="1"/>
</dbReference>
<dbReference type="Gene3D" id="2.130.10.10">
    <property type="entry name" value="YVTN repeat-like/Quinoprotein amine dehydrogenase"/>
    <property type="match status" value="1"/>
</dbReference>
<dbReference type="EMBL" id="OX597836">
    <property type="protein sequence ID" value="CAI9739334.1"/>
    <property type="molecule type" value="Genomic_DNA"/>
</dbReference>
<dbReference type="SMART" id="SM00320">
    <property type="entry name" value="WD40"/>
    <property type="match status" value="4"/>
</dbReference>
<organism evidence="2 3">
    <name type="scientific">Octopus vulgaris</name>
    <name type="common">Common octopus</name>
    <dbReference type="NCBI Taxonomy" id="6645"/>
    <lineage>
        <taxon>Eukaryota</taxon>
        <taxon>Metazoa</taxon>
        <taxon>Spiralia</taxon>
        <taxon>Lophotrochozoa</taxon>
        <taxon>Mollusca</taxon>
        <taxon>Cephalopoda</taxon>
        <taxon>Coleoidea</taxon>
        <taxon>Octopodiformes</taxon>
        <taxon>Octopoda</taxon>
        <taxon>Incirrata</taxon>
        <taxon>Octopodidae</taxon>
        <taxon>Octopus</taxon>
    </lineage>
</organism>
<dbReference type="PROSITE" id="PS50181">
    <property type="entry name" value="FBOX"/>
    <property type="match status" value="1"/>
</dbReference>
<dbReference type="SUPFAM" id="SSF81383">
    <property type="entry name" value="F-box domain"/>
    <property type="match status" value="1"/>
</dbReference>
<name>A0AA36BSP5_OCTVU</name>
<dbReference type="InterPro" id="IPR015943">
    <property type="entry name" value="WD40/YVTN_repeat-like_dom_sf"/>
</dbReference>
<dbReference type="InterPro" id="IPR001810">
    <property type="entry name" value="F-box_dom"/>
</dbReference>
<evidence type="ECO:0000313" key="3">
    <source>
        <dbReference type="Proteomes" id="UP001162480"/>
    </source>
</evidence>
<dbReference type="Proteomes" id="UP001162480">
    <property type="component" value="Chromosome 23"/>
</dbReference>
<dbReference type="Pfam" id="PF00400">
    <property type="entry name" value="WD40"/>
    <property type="match status" value="2"/>
</dbReference>
<dbReference type="SMART" id="SM00256">
    <property type="entry name" value="FBOX"/>
    <property type="match status" value="1"/>
</dbReference>
<dbReference type="InterPro" id="IPR036047">
    <property type="entry name" value="F-box-like_dom_sf"/>
</dbReference>
<accession>A0AA36BSP5</accession>
<feature type="domain" description="F-box" evidence="1">
    <location>
        <begin position="46"/>
        <end position="93"/>
    </location>
</feature>
<sequence>MSAAVAEEQSTDSNVELPAVESIKLEGAVLDPVNLTNEQEFNGHCGITLETLPYELLLLVFNYVDAGHLIRSVSKVCQKFHVLLSSETYWKTRLTAWYSPDRYPPVSDLSEDFDWQEACLATEESYGFWQNNSQKTECIRISNMSSGFSDSVHFLKGSQVLLVGSRDHSLTVMNVDKLVKDQPNSYREAILYSDHKCHKGWVWCLNSYGDQFCSGCWDSNIRLWDSNPNIALISTFRCNSAVLDIYMEPNLIVAGTHFRTMCTIDTREGVIHEEKLHRMPVLCLAVTQKYIITGSEDSQICVFDRKAGSVFKKIALDEYPMCLTFSNNHLWVGDHVGKIHLFDATDDQFNLVMSHDLRSSSNRCKLTTIRHSMGALFTSSNERNEGKVTIMEPTANLQRISCISPNFGEIAGLDHSKNTLAYAGSNCCVEIWKPKPQL</sequence>
<reference evidence="2" key="1">
    <citation type="submission" date="2023-08" db="EMBL/GenBank/DDBJ databases">
        <authorList>
            <person name="Alioto T."/>
            <person name="Alioto T."/>
            <person name="Gomez Garrido J."/>
        </authorList>
    </citation>
    <scope>NUCLEOTIDE SEQUENCE</scope>
</reference>
<keyword evidence="3" id="KW-1185">Reference proteome</keyword>
<dbReference type="PANTHER" id="PTHR19855:SF34">
    <property type="entry name" value="F-BOX_WD REPEAT-CONTAINING PROTEIN 9"/>
    <property type="match status" value="1"/>
</dbReference>
<proteinExistence type="predicted"/>
<gene>
    <name evidence="2" type="ORF">OCTVUL_1B026359</name>
</gene>
<dbReference type="Gene3D" id="1.20.1280.50">
    <property type="match status" value="1"/>
</dbReference>
<protein>
    <submittedName>
        <fullName evidence="2">F-box/WD WD repeat-containing 9-like</fullName>
    </submittedName>
</protein>
<dbReference type="InterPro" id="IPR036322">
    <property type="entry name" value="WD40_repeat_dom_sf"/>
</dbReference>
<dbReference type="Pfam" id="PF12937">
    <property type="entry name" value="F-box-like"/>
    <property type="match status" value="1"/>
</dbReference>